<organism evidence="2 3">
    <name type="scientific">Comamonas testosteroni</name>
    <name type="common">Pseudomonas testosteroni</name>
    <dbReference type="NCBI Taxonomy" id="285"/>
    <lineage>
        <taxon>Bacteria</taxon>
        <taxon>Pseudomonadati</taxon>
        <taxon>Pseudomonadota</taxon>
        <taxon>Betaproteobacteria</taxon>
        <taxon>Burkholderiales</taxon>
        <taxon>Comamonadaceae</taxon>
        <taxon>Comamonas</taxon>
    </lineage>
</organism>
<evidence type="ECO:0000256" key="1">
    <source>
        <dbReference type="SAM" id="Phobius"/>
    </source>
</evidence>
<comment type="caution">
    <text evidence="2">The sequence shown here is derived from an EMBL/GenBank/DDBJ whole genome shotgun (WGS) entry which is preliminary data.</text>
</comment>
<evidence type="ECO:0000313" key="3">
    <source>
        <dbReference type="Proteomes" id="UP000029553"/>
    </source>
</evidence>
<accession>A0A096FJN2</accession>
<gene>
    <name evidence="2" type="ORF">P353_09845</name>
</gene>
<dbReference type="EMBL" id="AWOR01000043">
    <property type="protein sequence ID" value="KGH30551.1"/>
    <property type="molecule type" value="Genomic_DNA"/>
</dbReference>
<name>A0A096FJN2_COMTE</name>
<keyword evidence="1" id="KW-0472">Membrane</keyword>
<feature type="transmembrane region" description="Helical" evidence="1">
    <location>
        <begin position="66"/>
        <end position="85"/>
    </location>
</feature>
<sequence>MGYVEDAKKVGVALEEKLYEIGRRGQFLWPKRVREIREFLEGGMTFLTHRVFGLFVGYGYRPFRLVTWMLSVWVICGVLYCIFALPQFNAIAPSDPLVFQNPIYGECQPIQNKKFEKSEKAGVKYAWTSCSKLPGEYSTFSPLFYSLDLLLPVVDLGQENAWGAYIPSSTDDMVEKPIWNLRWGYAVRLLAWFETLFGWMSSLLLVAIISGFSRRNDEE</sequence>
<evidence type="ECO:0000313" key="2">
    <source>
        <dbReference type="EMBL" id="KGH30551.1"/>
    </source>
</evidence>
<protein>
    <submittedName>
        <fullName evidence="2">Uncharacterized protein</fullName>
    </submittedName>
</protein>
<proteinExistence type="predicted"/>
<dbReference type="AlphaFoldDB" id="A0A096FJN2"/>
<dbReference type="Proteomes" id="UP000029553">
    <property type="component" value="Unassembled WGS sequence"/>
</dbReference>
<keyword evidence="1" id="KW-0812">Transmembrane</keyword>
<feature type="transmembrane region" description="Helical" evidence="1">
    <location>
        <begin position="189"/>
        <end position="212"/>
    </location>
</feature>
<reference evidence="2 3" key="1">
    <citation type="submission" date="2013-09" db="EMBL/GenBank/DDBJ databases">
        <title>High correlation between genotypes and phenotypes of environmental bacteria Comamonas testosteroni strains.</title>
        <authorList>
            <person name="Liu L."/>
            <person name="Zhu W."/>
            <person name="Xia X."/>
            <person name="Xu B."/>
            <person name="Luo M."/>
            <person name="Wang G."/>
        </authorList>
    </citation>
    <scope>NUCLEOTIDE SEQUENCE [LARGE SCALE GENOMIC DNA]</scope>
    <source>
        <strain evidence="2 3">JL40</strain>
    </source>
</reference>
<keyword evidence="1" id="KW-1133">Transmembrane helix</keyword>